<gene>
    <name evidence="1" type="ORF">ACFQE0_12085</name>
</gene>
<dbReference type="RefSeq" id="WP_378969917.1">
    <property type="nucleotide sequence ID" value="NZ_JBHSWN010000001.1"/>
</dbReference>
<evidence type="ECO:0000313" key="1">
    <source>
        <dbReference type="EMBL" id="MFC6790291.1"/>
    </source>
</evidence>
<protein>
    <submittedName>
        <fullName evidence="1">Uncharacterized protein</fullName>
    </submittedName>
</protein>
<organism evidence="1 2">
    <name type="scientific">Methylobacterium komagatae</name>
    <dbReference type="NCBI Taxonomy" id="374425"/>
    <lineage>
        <taxon>Bacteria</taxon>
        <taxon>Pseudomonadati</taxon>
        <taxon>Pseudomonadota</taxon>
        <taxon>Alphaproteobacteria</taxon>
        <taxon>Hyphomicrobiales</taxon>
        <taxon>Methylobacteriaceae</taxon>
        <taxon>Methylobacterium</taxon>
    </lineage>
</organism>
<proteinExistence type="predicted"/>
<keyword evidence="2" id="KW-1185">Reference proteome</keyword>
<dbReference type="Proteomes" id="UP001596292">
    <property type="component" value="Unassembled WGS sequence"/>
</dbReference>
<dbReference type="EMBL" id="JBHSWN010000001">
    <property type="protein sequence ID" value="MFC6790291.1"/>
    <property type="molecule type" value="Genomic_DNA"/>
</dbReference>
<evidence type="ECO:0000313" key="2">
    <source>
        <dbReference type="Proteomes" id="UP001596292"/>
    </source>
</evidence>
<reference evidence="2" key="1">
    <citation type="journal article" date="2019" name="Int. J. Syst. Evol. Microbiol.">
        <title>The Global Catalogue of Microorganisms (GCM) 10K type strain sequencing project: providing services to taxonomists for standard genome sequencing and annotation.</title>
        <authorList>
            <consortium name="The Broad Institute Genomics Platform"/>
            <consortium name="The Broad Institute Genome Sequencing Center for Infectious Disease"/>
            <person name="Wu L."/>
            <person name="Ma J."/>
        </authorList>
    </citation>
    <scope>NUCLEOTIDE SEQUENCE [LARGE SCALE GENOMIC DNA]</scope>
    <source>
        <strain evidence="2">CCUG 48316</strain>
    </source>
</reference>
<sequence length="166" mass="17304">MTADAAWDEAARTVALRDVTISGKDIGTVRLAALFGGIGPELFSGSVPAQTMLLFSGNARTVDITVENSGLFERFLATQAKELSLKPDELRKEYVTASVLGVPVILGNGPAAKTIGAAMGQFVMNPGKLTIRVKSKEPTGIGFVELGTAGSPASVLDRLDIEAKAN</sequence>
<comment type="caution">
    <text evidence="1">The sequence shown here is derived from an EMBL/GenBank/DDBJ whole genome shotgun (WGS) entry which is preliminary data.</text>
</comment>
<accession>A0ABW2BJY0</accession>
<name>A0ABW2BJY0_9HYPH</name>